<sequence length="100" mass="11551">MHINEIINKIISNEYEYSHHADIERIADDLTFSQIEEAILSGEILEDYPNISKRKERCLIIGFSGDIPIHVVCGWRGKRIVIITVYTPTPPKFIDPWTRG</sequence>
<evidence type="ECO:0000313" key="2">
    <source>
        <dbReference type="Proteomes" id="UP000189670"/>
    </source>
</evidence>
<gene>
    <name evidence="1" type="ORF">OMM_12749</name>
</gene>
<reference evidence="2" key="1">
    <citation type="submission" date="2012-11" db="EMBL/GenBank/DDBJ databases">
        <authorList>
            <person name="Lucero-Rivera Y.E."/>
            <person name="Tovar-Ramirez D."/>
        </authorList>
    </citation>
    <scope>NUCLEOTIDE SEQUENCE [LARGE SCALE GENOMIC DNA]</scope>
    <source>
        <strain evidence="2">Araruama</strain>
    </source>
</reference>
<dbReference type="EMBL" id="ATBP01001957">
    <property type="protein sequence ID" value="ETR66481.1"/>
    <property type="molecule type" value="Genomic_DNA"/>
</dbReference>
<dbReference type="InterPro" id="IPR025354">
    <property type="entry name" value="DUF4258"/>
</dbReference>
<evidence type="ECO:0008006" key="3">
    <source>
        <dbReference type="Google" id="ProtNLM"/>
    </source>
</evidence>
<dbReference type="Pfam" id="PF14076">
    <property type="entry name" value="DUF4258"/>
    <property type="match status" value="1"/>
</dbReference>
<organism evidence="1 2">
    <name type="scientific">Candidatus Magnetoglobus multicellularis str. Araruama</name>
    <dbReference type="NCBI Taxonomy" id="890399"/>
    <lineage>
        <taxon>Bacteria</taxon>
        <taxon>Pseudomonadati</taxon>
        <taxon>Thermodesulfobacteriota</taxon>
        <taxon>Desulfobacteria</taxon>
        <taxon>Desulfobacterales</taxon>
        <taxon>Desulfobacteraceae</taxon>
        <taxon>Candidatus Magnetoglobus</taxon>
    </lineage>
</organism>
<comment type="caution">
    <text evidence="1">The sequence shown here is derived from an EMBL/GenBank/DDBJ whole genome shotgun (WGS) entry which is preliminary data.</text>
</comment>
<proteinExistence type="predicted"/>
<dbReference type="Proteomes" id="UP000189670">
    <property type="component" value="Unassembled WGS sequence"/>
</dbReference>
<protein>
    <recommendedName>
        <fullName evidence="3">DUF4258 domain-containing protein</fullName>
    </recommendedName>
</protein>
<evidence type="ECO:0000313" key="1">
    <source>
        <dbReference type="EMBL" id="ETR66481.1"/>
    </source>
</evidence>
<dbReference type="AlphaFoldDB" id="A0A1V1NVA2"/>
<accession>A0A1V1NVA2</accession>
<name>A0A1V1NVA2_9BACT</name>